<feature type="transmembrane region" description="Helical" evidence="5">
    <location>
        <begin position="257"/>
        <end position="280"/>
    </location>
</feature>
<comment type="caution">
    <text evidence="7">The sequence shown here is derived from an EMBL/GenBank/DDBJ whole genome shotgun (WGS) entry which is preliminary data.</text>
</comment>
<feature type="transmembrane region" description="Helical" evidence="5">
    <location>
        <begin position="180"/>
        <end position="201"/>
    </location>
</feature>
<evidence type="ECO:0000256" key="3">
    <source>
        <dbReference type="ARBA" id="ARBA00022989"/>
    </source>
</evidence>
<dbReference type="EMBL" id="JAHMHK010000001">
    <property type="protein sequence ID" value="MBU4693366.1"/>
    <property type="molecule type" value="Genomic_DNA"/>
</dbReference>
<feature type="transmembrane region" description="Helical" evidence="5">
    <location>
        <begin position="109"/>
        <end position="138"/>
    </location>
</feature>
<keyword evidence="8" id="KW-1185">Reference proteome</keyword>
<comment type="subcellular location">
    <subcellularLocation>
        <location evidence="1">Membrane</location>
        <topology evidence="1">Multi-pass membrane protein</topology>
    </subcellularLocation>
</comment>
<reference evidence="7" key="1">
    <citation type="submission" date="2021-06" db="EMBL/GenBank/DDBJ databases">
        <title>Novel Mycoplasma species detected in California sea lions (Zalophus californianus) from the USA.</title>
        <authorList>
            <person name="Volokhov D.V."/>
            <person name="Furtak V.A."/>
            <person name="Zagorodnyaya T.A."/>
        </authorList>
    </citation>
    <scope>NUCLEOTIDE SEQUENCE [LARGE SCALE GENOMIC DNA]</scope>
    <source>
        <strain evidence="7">CSL 4779</strain>
    </source>
</reference>
<dbReference type="RefSeq" id="WP_216567728.1">
    <property type="nucleotide sequence ID" value="NZ_JAHMHK010000001.1"/>
</dbReference>
<protein>
    <submittedName>
        <fullName evidence="7">ABC transporter permease</fullName>
    </submittedName>
</protein>
<keyword evidence="3 5" id="KW-1133">Transmembrane helix</keyword>
<gene>
    <name evidence="7" type="ORF">KQ878_00510</name>
</gene>
<dbReference type="Proteomes" id="UP000812267">
    <property type="component" value="Unassembled WGS sequence"/>
</dbReference>
<feature type="domain" description="ABC-2 type transporter transmembrane" evidence="6">
    <location>
        <begin position="2"/>
        <end position="225"/>
    </location>
</feature>
<accession>A0ABS6DQZ9</accession>
<sequence length="286" mass="32298">MTQLNALLKRNFLCFFKSKSKVFFTFLTPLIYLFIYFILIRKLMAGGFENIPNASKITKDALVDGFLLFGIISITTITTAVTGATQIVDDKLSGVLKDISITPIKSSTIRVSFILINWIINLIISTGLFLIVVCYMLIKHTAINGWNNYLYFVPMIILSTLFNSILFTLIFSFFKNKSVYSAFCSLFSSIIGFLIGIYIPWNSLNNNVLLQICSVIPQTQFTNIFKYLSLANISESNINFGKEALGIDYIVLFGHKINVWICILYSGCWTIAALTVASLYKFNINK</sequence>
<proteinExistence type="predicted"/>
<evidence type="ECO:0000256" key="2">
    <source>
        <dbReference type="ARBA" id="ARBA00022692"/>
    </source>
</evidence>
<feature type="transmembrane region" description="Helical" evidence="5">
    <location>
        <begin position="150"/>
        <end position="173"/>
    </location>
</feature>
<dbReference type="InterPro" id="IPR051784">
    <property type="entry name" value="Nod_factor_ABC_transporter"/>
</dbReference>
<evidence type="ECO:0000256" key="5">
    <source>
        <dbReference type="SAM" id="Phobius"/>
    </source>
</evidence>
<evidence type="ECO:0000259" key="6">
    <source>
        <dbReference type="Pfam" id="PF01061"/>
    </source>
</evidence>
<evidence type="ECO:0000313" key="8">
    <source>
        <dbReference type="Proteomes" id="UP000812267"/>
    </source>
</evidence>
<feature type="transmembrane region" description="Helical" evidence="5">
    <location>
        <begin position="66"/>
        <end position="88"/>
    </location>
</feature>
<keyword evidence="4 5" id="KW-0472">Membrane</keyword>
<dbReference type="PANTHER" id="PTHR43229:SF2">
    <property type="entry name" value="NODULATION PROTEIN J"/>
    <property type="match status" value="1"/>
</dbReference>
<feature type="transmembrane region" description="Helical" evidence="5">
    <location>
        <begin position="21"/>
        <end position="40"/>
    </location>
</feature>
<name>A0ABS6DQZ9_9MOLU</name>
<dbReference type="PANTHER" id="PTHR43229">
    <property type="entry name" value="NODULATION PROTEIN J"/>
    <property type="match status" value="1"/>
</dbReference>
<evidence type="ECO:0000313" key="7">
    <source>
        <dbReference type="EMBL" id="MBU4693366.1"/>
    </source>
</evidence>
<dbReference type="Pfam" id="PF01061">
    <property type="entry name" value="ABC2_membrane"/>
    <property type="match status" value="1"/>
</dbReference>
<organism evidence="7 8">
    <name type="scientific">Mycoplasma zalophidermidis</name>
    <dbReference type="NCBI Taxonomy" id="398174"/>
    <lineage>
        <taxon>Bacteria</taxon>
        <taxon>Bacillati</taxon>
        <taxon>Mycoplasmatota</taxon>
        <taxon>Mollicutes</taxon>
        <taxon>Mycoplasmataceae</taxon>
        <taxon>Mycoplasma</taxon>
    </lineage>
</organism>
<keyword evidence="2 5" id="KW-0812">Transmembrane</keyword>
<evidence type="ECO:0000256" key="1">
    <source>
        <dbReference type="ARBA" id="ARBA00004141"/>
    </source>
</evidence>
<dbReference type="InterPro" id="IPR013525">
    <property type="entry name" value="ABC2_TM"/>
</dbReference>
<evidence type="ECO:0000256" key="4">
    <source>
        <dbReference type="ARBA" id="ARBA00023136"/>
    </source>
</evidence>